<sequence length="42" mass="4895">MRRFEMEIFKKCGCHANCLFPKKTGEVYRKARFDAPVSTVKA</sequence>
<dbReference type="Proteomes" id="UP000059419">
    <property type="component" value="Chromosome 1"/>
</dbReference>
<gene>
    <name evidence="1" type="ORF">EM595_2815</name>
</gene>
<keyword evidence="2" id="KW-1185">Reference proteome</keyword>
<evidence type="ECO:0000313" key="2">
    <source>
        <dbReference type="Proteomes" id="UP000059419"/>
    </source>
</evidence>
<name>A0A0U5L8F0_9GAMM</name>
<accession>A0A0U5L8F0</accession>
<evidence type="ECO:0000313" key="1">
    <source>
        <dbReference type="EMBL" id="CUU25046.1"/>
    </source>
</evidence>
<dbReference type="EMBL" id="LN907827">
    <property type="protein sequence ID" value="CUU25046.1"/>
    <property type="molecule type" value="Genomic_DNA"/>
</dbReference>
<proteinExistence type="predicted"/>
<dbReference type="STRING" id="1619313.EM595_2815"/>
<dbReference type="AlphaFoldDB" id="A0A0U5L8F0"/>
<reference evidence="2" key="1">
    <citation type="submission" date="2015-11" db="EMBL/GenBank/DDBJ databases">
        <authorList>
            <person name="Blom J."/>
        </authorList>
    </citation>
    <scope>NUCLEOTIDE SEQUENCE [LARGE SCALE GENOMIC DNA]</scope>
</reference>
<dbReference type="KEGG" id="ege:EM595_2815"/>
<organism evidence="1 2">
    <name type="scientific">Duffyella gerundensis</name>
    <dbReference type="NCBI Taxonomy" id="1619313"/>
    <lineage>
        <taxon>Bacteria</taxon>
        <taxon>Pseudomonadati</taxon>
        <taxon>Pseudomonadota</taxon>
        <taxon>Gammaproteobacteria</taxon>
        <taxon>Enterobacterales</taxon>
        <taxon>Erwiniaceae</taxon>
        <taxon>Duffyella</taxon>
    </lineage>
</organism>
<protein>
    <submittedName>
        <fullName evidence="1">Uncharacterized protein</fullName>
    </submittedName>
</protein>